<organism evidence="2 3">
    <name type="scientific">Hymenoscyphus albidus</name>
    <dbReference type="NCBI Taxonomy" id="595503"/>
    <lineage>
        <taxon>Eukaryota</taxon>
        <taxon>Fungi</taxon>
        <taxon>Dikarya</taxon>
        <taxon>Ascomycota</taxon>
        <taxon>Pezizomycotina</taxon>
        <taxon>Leotiomycetes</taxon>
        <taxon>Helotiales</taxon>
        <taxon>Helotiaceae</taxon>
        <taxon>Hymenoscyphus</taxon>
    </lineage>
</organism>
<feature type="compositionally biased region" description="Low complexity" evidence="1">
    <location>
        <begin position="41"/>
        <end position="66"/>
    </location>
</feature>
<protein>
    <submittedName>
        <fullName evidence="2">Uncharacterized protein</fullName>
    </submittedName>
</protein>
<keyword evidence="3" id="KW-1185">Reference proteome</keyword>
<comment type="caution">
    <text evidence="2">The sequence shown here is derived from an EMBL/GenBank/DDBJ whole genome shotgun (WGS) entry which is preliminary data.</text>
</comment>
<sequence length="137" mass="14936">MSGSSSSDDKRKMADEGGREEPQGKRVMSVAQLAGIPETNTDTTSSSVGQSSQSSQGNTASTSQTTNDKQPQYGAFLTYGGEGDTVDHRQNPEIFPQPGDRDENSFIPYNNELTKRGRPFYNPNKPNVPHPSLKKKK</sequence>
<dbReference type="EMBL" id="CAJVRM010000726">
    <property type="protein sequence ID" value="CAG8983347.1"/>
    <property type="molecule type" value="Genomic_DNA"/>
</dbReference>
<proteinExistence type="predicted"/>
<reference evidence="2" key="1">
    <citation type="submission" date="2021-07" db="EMBL/GenBank/DDBJ databases">
        <authorList>
            <person name="Durling M."/>
        </authorList>
    </citation>
    <scope>NUCLEOTIDE SEQUENCE</scope>
</reference>
<evidence type="ECO:0000256" key="1">
    <source>
        <dbReference type="SAM" id="MobiDB-lite"/>
    </source>
</evidence>
<accession>A0A9N9M3A0</accession>
<dbReference type="Proteomes" id="UP000701801">
    <property type="component" value="Unassembled WGS sequence"/>
</dbReference>
<gene>
    <name evidence="2" type="ORF">HYALB_00000514</name>
</gene>
<feature type="compositionally biased region" description="Basic and acidic residues" evidence="1">
    <location>
        <begin position="7"/>
        <end position="24"/>
    </location>
</feature>
<dbReference type="AlphaFoldDB" id="A0A9N9M3A0"/>
<evidence type="ECO:0000313" key="2">
    <source>
        <dbReference type="EMBL" id="CAG8983347.1"/>
    </source>
</evidence>
<name>A0A9N9M3A0_9HELO</name>
<evidence type="ECO:0000313" key="3">
    <source>
        <dbReference type="Proteomes" id="UP000701801"/>
    </source>
</evidence>
<feature type="region of interest" description="Disordered" evidence="1">
    <location>
        <begin position="1"/>
        <end position="137"/>
    </location>
</feature>